<proteinExistence type="predicted"/>
<sequence>MTWKTLVLISVKHLPTHNDVGALVAPRELPEKKRNLLTSITMSTVDISFQIIPSKGEANLYTIIPKKGQVFTKSQLNDWKARQSSAAKDGCTLSEGDNSEEKPINDPYGLNYKYHDQLHGWKAIKKQRPTGKYDMFYSRKCEGKNITYRSIAEVRRHIFDGYEKLKVEVDQETGEVRVSPVGVVQKGSMKRNGECSYSKGQFAANKHKSNNYDRREVEKLLANAKNNLMNMDEKHKYKDKDLPFKKRKRESSNLEEESATKDQRGSEHTVRQRRLRNIFNEFSEILVMMVVVKATRNEYSGGRKEGPSQMV</sequence>
<feature type="region of interest" description="Disordered" evidence="1">
    <location>
        <begin position="232"/>
        <end position="270"/>
    </location>
</feature>
<evidence type="ECO:0000313" key="3">
    <source>
        <dbReference type="Proteomes" id="UP000823775"/>
    </source>
</evidence>
<evidence type="ECO:0008006" key="4">
    <source>
        <dbReference type="Google" id="ProtNLM"/>
    </source>
</evidence>
<gene>
    <name evidence="2" type="ORF">HAX54_007416</name>
</gene>
<keyword evidence="3" id="KW-1185">Reference proteome</keyword>
<protein>
    <recommendedName>
        <fullName evidence="4">MBD domain-containing protein</fullName>
    </recommendedName>
</protein>
<organism evidence="2 3">
    <name type="scientific">Datura stramonium</name>
    <name type="common">Jimsonweed</name>
    <name type="synonym">Common thornapple</name>
    <dbReference type="NCBI Taxonomy" id="4076"/>
    <lineage>
        <taxon>Eukaryota</taxon>
        <taxon>Viridiplantae</taxon>
        <taxon>Streptophyta</taxon>
        <taxon>Embryophyta</taxon>
        <taxon>Tracheophyta</taxon>
        <taxon>Spermatophyta</taxon>
        <taxon>Magnoliopsida</taxon>
        <taxon>eudicotyledons</taxon>
        <taxon>Gunneridae</taxon>
        <taxon>Pentapetalae</taxon>
        <taxon>asterids</taxon>
        <taxon>lamiids</taxon>
        <taxon>Solanales</taxon>
        <taxon>Solanaceae</taxon>
        <taxon>Solanoideae</taxon>
        <taxon>Datureae</taxon>
        <taxon>Datura</taxon>
    </lineage>
</organism>
<feature type="compositionally biased region" description="Basic and acidic residues" evidence="1">
    <location>
        <begin position="258"/>
        <end position="270"/>
    </location>
</feature>
<feature type="non-terminal residue" evidence="2">
    <location>
        <position position="311"/>
    </location>
</feature>
<evidence type="ECO:0000256" key="1">
    <source>
        <dbReference type="SAM" id="MobiDB-lite"/>
    </source>
</evidence>
<evidence type="ECO:0000313" key="2">
    <source>
        <dbReference type="EMBL" id="MCD7468870.1"/>
    </source>
</evidence>
<feature type="compositionally biased region" description="Basic and acidic residues" evidence="1">
    <location>
        <begin position="232"/>
        <end position="244"/>
    </location>
</feature>
<dbReference type="EMBL" id="JACEIK010001380">
    <property type="protein sequence ID" value="MCD7468870.1"/>
    <property type="molecule type" value="Genomic_DNA"/>
</dbReference>
<comment type="caution">
    <text evidence="2">The sequence shown here is derived from an EMBL/GenBank/DDBJ whole genome shotgun (WGS) entry which is preliminary data.</text>
</comment>
<reference evidence="2 3" key="1">
    <citation type="journal article" date="2021" name="BMC Genomics">
        <title>Datura genome reveals duplications of psychoactive alkaloid biosynthetic genes and high mutation rate following tissue culture.</title>
        <authorList>
            <person name="Rajewski A."/>
            <person name="Carter-House D."/>
            <person name="Stajich J."/>
            <person name="Litt A."/>
        </authorList>
    </citation>
    <scope>NUCLEOTIDE SEQUENCE [LARGE SCALE GENOMIC DNA]</scope>
    <source>
        <strain evidence="2">AR-01</strain>
    </source>
</reference>
<dbReference type="Proteomes" id="UP000823775">
    <property type="component" value="Unassembled WGS sequence"/>
</dbReference>
<name>A0ABS8TCZ7_DATST</name>
<accession>A0ABS8TCZ7</accession>